<gene>
    <name evidence="5" type="ORF">D0466_21040</name>
</gene>
<dbReference type="RefSeq" id="WP_117324463.1">
    <property type="nucleotide sequence ID" value="NZ_QVTD01000023.1"/>
</dbReference>
<dbReference type="GO" id="GO:0016791">
    <property type="term" value="F:phosphatase activity"/>
    <property type="evidence" value="ECO:0007669"/>
    <property type="project" value="TreeGrafter"/>
</dbReference>
<feature type="active site" description="Tele-phosphohistidine intermediate" evidence="3">
    <location>
        <position position="9"/>
    </location>
</feature>
<protein>
    <submittedName>
        <fullName evidence="5">Histidine phosphatase family protein</fullName>
    </submittedName>
</protein>
<evidence type="ECO:0000256" key="4">
    <source>
        <dbReference type="PIRSR" id="PIRSR613078-2"/>
    </source>
</evidence>
<evidence type="ECO:0000256" key="2">
    <source>
        <dbReference type="ARBA" id="ARBA00023235"/>
    </source>
</evidence>
<dbReference type="AlphaFoldDB" id="A0A372L8F8"/>
<keyword evidence="6" id="KW-1185">Reference proteome</keyword>
<dbReference type="EMBL" id="QVTD01000023">
    <property type="protein sequence ID" value="RFU60660.1"/>
    <property type="molecule type" value="Genomic_DNA"/>
</dbReference>
<name>A0A372L8F8_9BACI</name>
<dbReference type="Pfam" id="PF00300">
    <property type="entry name" value="His_Phos_1"/>
    <property type="match status" value="1"/>
</dbReference>
<sequence length="203" mass="23488">MLTIYLTRHGQTEWNVEGRMQGWGNGELTEKGINDAIALGQRLKDIPIDTIYSSTSKRAFQTADLIKGERNIPIVKDDLFREMSFGDWEGRIRQEIEKEYTEEFKVFWETPHLYNRNSGELFSHVLERAQTSFEKIIGDHRTGTVLVVTHSIFLRVLLSYIKNLPLDKLFNQNAPGNTSLTKIMIKDRQLEIIFEGDMSHLQG</sequence>
<proteinExistence type="predicted"/>
<dbReference type="PANTHER" id="PTHR48100:SF1">
    <property type="entry name" value="HISTIDINE PHOSPHATASE FAMILY PROTEIN-RELATED"/>
    <property type="match status" value="1"/>
</dbReference>
<dbReference type="PIRSF" id="PIRSF000709">
    <property type="entry name" value="6PFK_2-Ptase"/>
    <property type="match status" value="1"/>
</dbReference>
<dbReference type="PROSITE" id="PS00175">
    <property type="entry name" value="PG_MUTASE"/>
    <property type="match status" value="1"/>
</dbReference>
<dbReference type="CDD" id="cd07067">
    <property type="entry name" value="HP_PGM_like"/>
    <property type="match status" value="1"/>
</dbReference>
<evidence type="ECO:0000256" key="3">
    <source>
        <dbReference type="PIRSR" id="PIRSR613078-1"/>
    </source>
</evidence>
<keyword evidence="1" id="KW-0324">Glycolysis</keyword>
<reference evidence="5 6" key="1">
    <citation type="submission" date="2018-08" db="EMBL/GenBank/DDBJ databases">
        <title>Bacillus chawlae sp. nov., Bacillus glennii sp. nov., and Bacillus saganii sp. nov. Isolated from the Vehicle Assembly Building at Kennedy Space Center where the Viking Spacecraft were Assembled.</title>
        <authorList>
            <person name="Seuylemezian A."/>
            <person name="Vaishampayan P."/>
        </authorList>
    </citation>
    <scope>NUCLEOTIDE SEQUENCE [LARGE SCALE GENOMIC DNA]</scope>
    <source>
        <strain evidence="5 6">V44-8</strain>
    </source>
</reference>
<dbReference type="InterPro" id="IPR013078">
    <property type="entry name" value="His_Pase_superF_clade-1"/>
</dbReference>
<organism evidence="5 6">
    <name type="scientific">Peribacillus glennii</name>
    <dbReference type="NCBI Taxonomy" id="2303991"/>
    <lineage>
        <taxon>Bacteria</taxon>
        <taxon>Bacillati</taxon>
        <taxon>Bacillota</taxon>
        <taxon>Bacilli</taxon>
        <taxon>Bacillales</taxon>
        <taxon>Bacillaceae</taxon>
        <taxon>Peribacillus</taxon>
    </lineage>
</organism>
<dbReference type="SUPFAM" id="SSF53254">
    <property type="entry name" value="Phosphoglycerate mutase-like"/>
    <property type="match status" value="1"/>
</dbReference>
<dbReference type="PANTHER" id="PTHR48100">
    <property type="entry name" value="BROAD-SPECIFICITY PHOSPHATASE YOR283W-RELATED"/>
    <property type="match status" value="1"/>
</dbReference>
<dbReference type="Gene3D" id="3.40.50.1240">
    <property type="entry name" value="Phosphoglycerate mutase-like"/>
    <property type="match status" value="1"/>
</dbReference>
<dbReference type="SMART" id="SM00855">
    <property type="entry name" value="PGAM"/>
    <property type="match status" value="1"/>
</dbReference>
<feature type="binding site" evidence="4">
    <location>
        <position position="58"/>
    </location>
    <ligand>
        <name>substrate</name>
    </ligand>
</feature>
<accession>A0A372L8F8</accession>
<dbReference type="Proteomes" id="UP000262939">
    <property type="component" value="Unassembled WGS sequence"/>
</dbReference>
<dbReference type="OrthoDB" id="9782128at2"/>
<dbReference type="InterPro" id="IPR001345">
    <property type="entry name" value="PG/BPGM_mutase_AS"/>
</dbReference>
<feature type="binding site" evidence="4">
    <location>
        <begin position="8"/>
        <end position="15"/>
    </location>
    <ligand>
        <name>substrate</name>
    </ligand>
</feature>
<evidence type="ECO:0000313" key="6">
    <source>
        <dbReference type="Proteomes" id="UP000262939"/>
    </source>
</evidence>
<comment type="caution">
    <text evidence="5">The sequence shown here is derived from an EMBL/GenBank/DDBJ whole genome shotgun (WGS) entry which is preliminary data.</text>
</comment>
<evidence type="ECO:0000256" key="1">
    <source>
        <dbReference type="ARBA" id="ARBA00023152"/>
    </source>
</evidence>
<evidence type="ECO:0000313" key="5">
    <source>
        <dbReference type="EMBL" id="RFU60660.1"/>
    </source>
</evidence>
<keyword evidence="2" id="KW-0413">Isomerase</keyword>
<dbReference type="InterPro" id="IPR050275">
    <property type="entry name" value="PGM_Phosphatase"/>
</dbReference>
<feature type="active site" description="Proton donor/acceptor" evidence="3">
    <location>
        <position position="82"/>
    </location>
</feature>
<dbReference type="InterPro" id="IPR029033">
    <property type="entry name" value="His_PPase_superfam"/>
</dbReference>
<dbReference type="GO" id="GO:0005737">
    <property type="term" value="C:cytoplasm"/>
    <property type="evidence" value="ECO:0007669"/>
    <property type="project" value="TreeGrafter"/>
</dbReference>